<evidence type="ECO:0000313" key="4">
    <source>
        <dbReference type="Proteomes" id="UP000247702"/>
    </source>
</evidence>
<name>A0A2Z6QM98_9GLOM</name>
<comment type="caution">
    <text evidence="2">The sequence shown here is derived from an EMBL/GenBank/DDBJ whole genome shotgun (WGS) entry which is preliminary data.</text>
</comment>
<feature type="region of interest" description="Disordered" evidence="1">
    <location>
        <begin position="81"/>
        <end position="123"/>
    </location>
</feature>
<sequence>MTNASLFPNRRSYQFLLDSGIKSFKIVKEVDGARKLIGYFDTWDHVSTCINNPQFWNNSRISWCCYSTLNFKNLRKSAQIGNANKSSRTSKKSNFSFLGFNTNNHNNDQHKTSKSGHSTKKIN</sequence>
<dbReference type="EMBL" id="BLAL01000183">
    <property type="protein sequence ID" value="GES89082.1"/>
    <property type="molecule type" value="Genomic_DNA"/>
</dbReference>
<dbReference type="AlphaFoldDB" id="A0A2Z6QM98"/>
<evidence type="ECO:0000313" key="2">
    <source>
        <dbReference type="EMBL" id="GBB91180.1"/>
    </source>
</evidence>
<feature type="compositionally biased region" description="Basic residues" evidence="1">
    <location>
        <begin position="112"/>
        <end position="123"/>
    </location>
</feature>
<evidence type="ECO:0000256" key="1">
    <source>
        <dbReference type="SAM" id="MobiDB-lite"/>
    </source>
</evidence>
<feature type="compositionally biased region" description="Polar residues" evidence="1">
    <location>
        <begin position="81"/>
        <end position="106"/>
    </location>
</feature>
<dbReference type="Proteomes" id="UP000247702">
    <property type="component" value="Unassembled WGS sequence"/>
</dbReference>
<keyword evidence="4" id="KW-1185">Reference proteome</keyword>
<protein>
    <submittedName>
        <fullName evidence="2">Uncharacterized protein</fullName>
    </submittedName>
</protein>
<dbReference type="EMBL" id="BEXD01000927">
    <property type="protein sequence ID" value="GBB91180.1"/>
    <property type="molecule type" value="Genomic_DNA"/>
</dbReference>
<accession>A0A2Z6QM98</accession>
<dbReference type="Proteomes" id="UP000615446">
    <property type="component" value="Unassembled WGS sequence"/>
</dbReference>
<evidence type="ECO:0000313" key="3">
    <source>
        <dbReference type="EMBL" id="GES89082.1"/>
    </source>
</evidence>
<gene>
    <name evidence="3" type="ORF">RCL2_001599700</name>
    <name evidence="2" type="ORF">RclHR1_18320003</name>
</gene>
<organism evidence="2 4">
    <name type="scientific">Rhizophagus clarus</name>
    <dbReference type="NCBI Taxonomy" id="94130"/>
    <lineage>
        <taxon>Eukaryota</taxon>
        <taxon>Fungi</taxon>
        <taxon>Fungi incertae sedis</taxon>
        <taxon>Mucoromycota</taxon>
        <taxon>Glomeromycotina</taxon>
        <taxon>Glomeromycetes</taxon>
        <taxon>Glomerales</taxon>
        <taxon>Glomeraceae</taxon>
        <taxon>Rhizophagus</taxon>
    </lineage>
</organism>
<reference evidence="2 4" key="1">
    <citation type="submission" date="2017-11" db="EMBL/GenBank/DDBJ databases">
        <title>The genome of Rhizophagus clarus HR1 reveals common genetic basis of auxotrophy among arbuscular mycorrhizal fungi.</title>
        <authorList>
            <person name="Kobayashi Y."/>
        </authorList>
    </citation>
    <scope>NUCLEOTIDE SEQUENCE [LARGE SCALE GENOMIC DNA]</scope>
    <source>
        <strain evidence="2 4">HR1</strain>
    </source>
</reference>
<proteinExistence type="predicted"/>
<reference evidence="3" key="2">
    <citation type="submission" date="2019-10" db="EMBL/GenBank/DDBJ databases">
        <title>Conservation and host-specific expression of non-tandemly repeated heterogenous ribosome RNA gene in arbuscular mycorrhizal fungi.</title>
        <authorList>
            <person name="Maeda T."/>
            <person name="Kobayashi Y."/>
            <person name="Nakagawa T."/>
            <person name="Ezawa T."/>
            <person name="Yamaguchi K."/>
            <person name="Bino T."/>
            <person name="Nishimoto Y."/>
            <person name="Shigenobu S."/>
            <person name="Kawaguchi M."/>
        </authorList>
    </citation>
    <scope>NUCLEOTIDE SEQUENCE</scope>
    <source>
        <strain evidence="3">HR1</strain>
    </source>
</reference>